<reference evidence="1" key="1">
    <citation type="journal article" date="2022" name="ISME J.">
        <title>Identification of active gaseous-alkane degraders at natural gas seeps.</title>
        <authorList>
            <person name="Farhan Ul Haque M."/>
            <person name="Hernandez M."/>
            <person name="Crombie A.T."/>
            <person name="Murrell J.C."/>
        </authorList>
    </citation>
    <scope>NUCLEOTIDE SEQUENCE</scope>
    <source>
        <strain evidence="1">PC2</strain>
    </source>
</reference>
<organism evidence="1 2">
    <name type="scientific">Candidatus Rhodoblastus alkanivorans</name>
    <dbReference type="NCBI Taxonomy" id="2954117"/>
    <lineage>
        <taxon>Bacteria</taxon>
        <taxon>Pseudomonadati</taxon>
        <taxon>Pseudomonadota</taxon>
        <taxon>Alphaproteobacteria</taxon>
        <taxon>Hyphomicrobiales</taxon>
        <taxon>Rhodoblastaceae</taxon>
        <taxon>Rhodoblastus</taxon>
    </lineage>
</organism>
<evidence type="ECO:0000313" key="1">
    <source>
        <dbReference type="EMBL" id="MCI4683729.1"/>
    </source>
</evidence>
<dbReference type="EMBL" id="JAIVFP010000001">
    <property type="protein sequence ID" value="MCI4683729.1"/>
    <property type="molecule type" value="Genomic_DNA"/>
</dbReference>
<accession>A0ABS9Z7U1</accession>
<evidence type="ECO:0000313" key="2">
    <source>
        <dbReference type="Proteomes" id="UP001139104"/>
    </source>
</evidence>
<sequence>MRIIVNKTFEEIAPGDSASVERRLQAGDVRAWVAAVGDVDLPAAPGESQAAAGIVTAILTGLVGSSLPGPGACVRASSLRIKGALPIDAVMTARLVVREKRTD</sequence>
<protein>
    <submittedName>
        <fullName evidence="1">Uncharacterized protein</fullName>
    </submittedName>
</protein>
<dbReference type="Proteomes" id="UP001139104">
    <property type="component" value="Unassembled WGS sequence"/>
</dbReference>
<dbReference type="RefSeq" id="WP_243067665.1">
    <property type="nucleotide sequence ID" value="NZ_JAIVFK010000016.1"/>
</dbReference>
<dbReference type="Gene3D" id="3.10.129.10">
    <property type="entry name" value="Hotdog Thioesterase"/>
    <property type="match status" value="1"/>
</dbReference>
<gene>
    <name evidence="1" type="ORF">K2U94_13315</name>
</gene>
<comment type="caution">
    <text evidence="1">The sequence shown here is derived from an EMBL/GenBank/DDBJ whole genome shotgun (WGS) entry which is preliminary data.</text>
</comment>
<keyword evidence="2" id="KW-1185">Reference proteome</keyword>
<dbReference type="InterPro" id="IPR029069">
    <property type="entry name" value="HotDog_dom_sf"/>
</dbReference>
<proteinExistence type="predicted"/>
<name>A0ABS9Z7U1_9HYPH</name>
<dbReference type="SUPFAM" id="SSF54637">
    <property type="entry name" value="Thioesterase/thiol ester dehydrase-isomerase"/>
    <property type="match status" value="1"/>
</dbReference>